<dbReference type="EMBL" id="JACRSU010000001">
    <property type="protein sequence ID" value="MBC8539580.1"/>
    <property type="molecule type" value="Genomic_DNA"/>
</dbReference>
<evidence type="ECO:0000313" key="4">
    <source>
        <dbReference type="Proteomes" id="UP000611762"/>
    </source>
</evidence>
<dbReference type="Pfam" id="PF00534">
    <property type="entry name" value="Glycos_transf_1"/>
    <property type="match status" value="1"/>
</dbReference>
<dbReference type="PANTHER" id="PTHR12526">
    <property type="entry name" value="GLYCOSYLTRANSFERASE"/>
    <property type="match status" value="1"/>
</dbReference>
<evidence type="ECO:0000259" key="2">
    <source>
        <dbReference type="Pfam" id="PF13439"/>
    </source>
</evidence>
<dbReference type="AlphaFoldDB" id="A0A926DM13"/>
<dbReference type="InterPro" id="IPR028098">
    <property type="entry name" value="Glyco_trans_4-like_N"/>
</dbReference>
<dbReference type="Proteomes" id="UP000611762">
    <property type="component" value="Unassembled WGS sequence"/>
</dbReference>
<name>A0A926DM13_9FIRM</name>
<dbReference type="Gene3D" id="3.40.50.2000">
    <property type="entry name" value="Glycogen Phosphorylase B"/>
    <property type="match status" value="2"/>
</dbReference>
<evidence type="ECO:0000313" key="3">
    <source>
        <dbReference type="EMBL" id="MBC8539580.1"/>
    </source>
</evidence>
<protein>
    <submittedName>
        <fullName evidence="3">Glycosyltransferase family 4 protein</fullName>
    </submittedName>
</protein>
<dbReference type="InterPro" id="IPR001296">
    <property type="entry name" value="Glyco_trans_1"/>
</dbReference>
<dbReference type="SUPFAM" id="SSF53756">
    <property type="entry name" value="UDP-Glycosyltransferase/glycogen phosphorylase"/>
    <property type="match status" value="1"/>
</dbReference>
<evidence type="ECO:0000259" key="1">
    <source>
        <dbReference type="Pfam" id="PF00534"/>
    </source>
</evidence>
<accession>A0A926DM13</accession>
<proteinExistence type="predicted"/>
<sequence>MMNVYQVVSDTNVGGAGRYLLNYVKHFNREHFKVTVLIPENSMLKPLLKDVVDITVIEVPFMADKSYDKRCVKAMQEIFSGEKIDIVHTHASLSARIAARRAKAGAVVSTRHCIEPPGRFPTSVVKGILNNLLCDVYVAVSDAVAQNLADCGIKREKIQTVCNGVEPVTKLSETERYAERNKRGILEDETVFGVFARLEEVKGHQYFIEAAKQFLQKGGRGKFLIVGDGSLMEELKKQAAGVPEIIFTGYVPDTATLLNITDVNVLSSRSEAMSLAILEAMSLGIPTIATNVGGNPQLVKPKENGLLTEFSDSGGMAEAFLKMAANKAFYKQCAEHAGELYRRHYTAEIMVKNLEKLYEEVANESK</sequence>
<comment type="caution">
    <text evidence="3">The sequence shown here is derived from an EMBL/GenBank/DDBJ whole genome shotgun (WGS) entry which is preliminary data.</text>
</comment>
<dbReference type="CDD" id="cd03801">
    <property type="entry name" value="GT4_PimA-like"/>
    <property type="match status" value="1"/>
</dbReference>
<gene>
    <name evidence="3" type="ORF">H8698_01140</name>
</gene>
<organism evidence="3 4">
    <name type="scientific">Congzhengia minquanensis</name>
    <dbReference type="NCBI Taxonomy" id="2763657"/>
    <lineage>
        <taxon>Bacteria</taxon>
        <taxon>Bacillati</taxon>
        <taxon>Bacillota</taxon>
        <taxon>Clostridia</taxon>
        <taxon>Eubacteriales</taxon>
        <taxon>Oscillospiraceae</taxon>
        <taxon>Congzhengia</taxon>
    </lineage>
</organism>
<dbReference type="Pfam" id="PF13439">
    <property type="entry name" value="Glyco_transf_4"/>
    <property type="match status" value="1"/>
</dbReference>
<dbReference type="PANTHER" id="PTHR12526:SF630">
    <property type="entry name" value="GLYCOSYLTRANSFERASE"/>
    <property type="match status" value="1"/>
</dbReference>
<keyword evidence="4" id="KW-1185">Reference proteome</keyword>
<reference evidence="3" key="1">
    <citation type="submission" date="2020-08" db="EMBL/GenBank/DDBJ databases">
        <title>Genome public.</title>
        <authorList>
            <person name="Liu C."/>
            <person name="Sun Q."/>
        </authorList>
    </citation>
    <scope>NUCLEOTIDE SEQUENCE</scope>
    <source>
        <strain evidence="3">H8</strain>
    </source>
</reference>
<feature type="domain" description="Glycosyl transferase family 1" evidence="1">
    <location>
        <begin position="178"/>
        <end position="337"/>
    </location>
</feature>
<dbReference type="RefSeq" id="WP_249310784.1">
    <property type="nucleotide sequence ID" value="NZ_JACRSU010000001.1"/>
</dbReference>
<feature type="domain" description="Glycosyltransferase subfamily 4-like N-terminal" evidence="2">
    <location>
        <begin position="13"/>
        <end position="166"/>
    </location>
</feature>